<reference evidence="1 2" key="1">
    <citation type="submission" date="2012-04" db="EMBL/GenBank/DDBJ databases">
        <title>Improved High-Quality Draft sequence of Leptothrix ochracea L12.</title>
        <authorList>
            <consortium name="US DOE Joint Genome Institute"/>
            <person name="Lucas S."/>
            <person name="Han J."/>
            <person name="Lapidus A."/>
            <person name="Cheng J.-F."/>
            <person name="Goodwin L."/>
            <person name="Pitluck S."/>
            <person name="Peters L."/>
            <person name="Zeytun A."/>
            <person name="Detter J.C."/>
            <person name="Han C."/>
            <person name="Tapia R."/>
            <person name="Land M."/>
            <person name="Hauser L."/>
            <person name="Kyrpides N."/>
            <person name="Ivanova N."/>
            <person name="Pagani I."/>
            <person name="Stepanauskas R."/>
            <person name="Masland D."/>
            <person name="Poulton N."/>
            <person name="Emerson D."/>
            <person name="Fleming E."/>
            <person name="Woyke T."/>
        </authorList>
    </citation>
    <scope>NUCLEOTIDE SEQUENCE [LARGE SCALE GENOMIC DNA]</scope>
    <source>
        <strain evidence="1 2">L12</strain>
    </source>
</reference>
<sequence length="234" mass="26587">MSITPETFVHTVCATLVPLADAERAVGMRAYMRDQFPFLGVSTPLRRQATQTLVRDLAKDSSKISGAELLAHVQALWALPEREYTYVGIDVLARQVKHLGLDQIEGLLALAQQRSWWDSVDGLASVVGDVVRVARRTNPDAQRCMDTALEHPSLWVRRIAMIHQLGWRTETDTLRLYRFARQLAPERDFFIRKAIGWALRDHARHDPEGVRRFLNQESTRLSALSVREAAKHLA</sequence>
<dbReference type="AlphaFoldDB" id="I4Z632"/>
<dbReference type="Pfam" id="PF08713">
    <property type="entry name" value="DNA_alkylation"/>
    <property type="match status" value="1"/>
</dbReference>
<gene>
    <name evidence="1" type="ORF">LepocDRAFT_00004080</name>
</gene>
<dbReference type="PANTHER" id="PTHR34070:SF1">
    <property type="entry name" value="DNA ALKYLATION REPAIR PROTEIN"/>
    <property type="match status" value="1"/>
</dbReference>
<evidence type="ECO:0000313" key="2">
    <source>
        <dbReference type="Proteomes" id="UP000053899"/>
    </source>
</evidence>
<evidence type="ECO:0000313" key="1">
    <source>
        <dbReference type="EMBL" id="EIM31674.1"/>
    </source>
</evidence>
<dbReference type="HOGENOM" id="CLU_079880_1_0_4"/>
<dbReference type="OrthoDB" id="9775346at2"/>
<dbReference type="Proteomes" id="UP000053899">
    <property type="component" value="Unassembled WGS sequence"/>
</dbReference>
<dbReference type="InterPro" id="IPR014825">
    <property type="entry name" value="DNA_alkylation"/>
</dbReference>
<organism evidence="1 2">
    <name type="scientific">Leptothrix ochracea L12</name>
    <dbReference type="NCBI Taxonomy" id="735332"/>
    <lineage>
        <taxon>Bacteria</taxon>
        <taxon>Pseudomonadati</taxon>
        <taxon>Pseudomonadota</taxon>
        <taxon>Betaproteobacteria</taxon>
        <taxon>Burkholderiales</taxon>
        <taxon>Sphaerotilaceae</taxon>
        <taxon>Leptothrix</taxon>
    </lineage>
</organism>
<proteinExistence type="predicted"/>
<dbReference type="PANTHER" id="PTHR34070">
    <property type="entry name" value="ARMADILLO-TYPE FOLD"/>
    <property type="match status" value="1"/>
</dbReference>
<protein>
    <submittedName>
        <fullName evidence="1">Putative DNA alkylation repair enzyme</fullName>
    </submittedName>
</protein>
<dbReference type="CDD" id="cd07064">
    <property type="entry name" value="AlkD_like_1"/>
    <property type="match status" value="1"/>
</dbReference>
<dbReference type="Gene3D" id="1.20.1660.10">
    <property type="entry name" value="Hypothetical protein (EF3068)"/>
    <property type="match status" value="1"/>
</dbReference>
<name>I4Z632_9BURK</name>
<dbReference type="EMBL" id="JH660671">
    <property type="protein sequence ID" value="EIM31674.1"/>
    <property type="molecule type" value="Genomic_DNA"/>
</dbReference>
<dbReference type="SUPFAM" id="SSF48371">
    <property type="entry name" value="ARM repeat"/>
    <property type="match status" value="1"/>
</dbReference>
<dbReference type="RefSeq" id="WP_009453235.1">
    <property type="nucleotide sequence ID" value="NZ_JH660671.1"/>
</dbReference>
<dbReference type="GeneID" id="92352069"/>
<accession>I4Z632</accession>
<dbReference type="Gene3D" id="1.25.40.290">
    <property type="entry name" value="ARM repeat domains"/>
    <property type="match status" value="1"/>
</dbReference>
<keyword evidence="2" id="KW-1185">Reference proteome</keyword>
<dbReference type="InterPro" id="IPR016024">
    <property type="entry name" value="ARM-type_fold"/>
</dbReference>